<gene>
    <name evidence="6" type="ORF">CUNI_LOCUS846</name>
</gene>
<evidence type="ECO:0000256" key="3">
    <source>
        <dbReference type="ARBA" id="ARBA00023157"/>
    </source>
</evidence>
<keyword evidence="7" id="KW-1185">Reference proteome</keyword>
<feature type="disulfide bond" evidence="4">
    <location>
        <begin position="205"/>
        <end position="232"/>
    </location>
</feature>
<proteinExistence type="predicted"/>
<feature type="disulfide bond" evidence="4">
    <location>
        <begin position="146"/>
        <end position="173"/>
    </location>
</feature>
<keyword evidence="1" id="KW-0732">Signal</keyword>
<evidence type="ECO:0000313" key="6">
    <source>
        <dbReference type="EMBL" id="CAG5115288.1"/>
    </source>
</evidence>
<keyword evidence="3 4" id="KW-1015">Disulfide bond</keyword>
<dbReference type="EMBL" id="CAJHNH020000099">
    <property type="protein sequence ID" value="CAG5115288.1"/>
    <property type="molecule type" value="Genomic_DNA"/>
</dbReference>
<evidence type="ECO:0000256" key="4">
    <source>
        <dbReference type="PROSITE-ProRule" id="PRU00302"/>
    </source>
</evidence>
<dbReference type="Proteomes" id="UP000678393">
    <property type="component" value="Unassembled WGS sequence"/>
</dbReference>
<organism evidence="6 7">
    <name type="scientific">Candidula unifasciata</name>
    <dbReference type="NCBI Taxonomy" id="100452"/>
    <lineage>
        <taxon>Eukaryota</taxon>
        <taxon>Metazoa</taxon>
        <taxon>Spiralia</taxon>
        <taxon>Lophotrochozoa</taxon>
        <taxon>Mollusca</taxon>
        <taxon>Gastropoda</taxon>
        <taxon>Heterobranchia</taxon>
        <taxon>Euthyneura</taxon>
        <taxon>Panpulmonata</taxon>
        <taxon>Eupulmonata</taxon>
        <taxon>Stylommatophora</taxon>
        <taxon>Helicina</taxon>
        <taxon>Helicoidea</taxon>
        <taxon>Geomitridae</taxon>
        <taxon>Candidula</taxon>
    </lineage>
</organism>
<evidence type="ECO:0000313" key="7">
    <source>
        <dbReference type="Proteomes" id="UP000678393"/>
    </source>
</evidence>
<comment type="caution">
    <text evidence="6">The sequence shown here is derived from an EMBL/GenBank/DDBJ whole genome shotgun (WGS) entry which is preliminary data.</text>
</comment>
<dbReference type="PROSITE" id="PS50923">
    <property type="entry name" value="SUSHI"/>
    <property type="match status" value="3"/>
</dbReference>
<feature type="domain" description="Sushi" evidence="5">
    <location>
        <begin position="176"/>
        <end position="234"/>
    </location>
</feature>
<dbReference type="OrthoDB" id="6103690at2759"/>
<dbReference type="PANTHER" id="PTHR45656">
    <property type="entry name" value="PROTEIN CBR-CLEC-78"/>
    <property type="match status" value="1"/>
</dbReference>
<feature type="domain" description="Sushi" evidence="5">
    <location>
        <begin position="118"/>
        <end position="175"/>
    </location>
</feature>
<dbReference type="Pfam" id="PF00084">
    <property type="entry name" value="Sushi"/>
    <property type="match status" value="3"/>
</dbReference>
<protein>
    <recommendedName>
        <fullName evidence="5">Sushi domain-containing protein</fullName>
    </recommendedName>
</protein>
<dbReference type="CDD" id="cd00033">
    <property type="entry name" value="CCP"/>
    <property type="match status" value="3"/>
</dbReference>
<comment type="caution">
    <text evidence="4">Lacks conserved residue(s) required for the propagation of feature annotation.</text>
</comment>
<evidence type="ECO:0000259" key="5">
    <source>
        <dbReference type="PROSITE" id="PS50923"/>
    </source>
</evidence>
<feature type="domain" description="Sushi" evidence="5">
    <location>
        <begin position="59"/>
        <end position="117"/>
    </location>
</feature>
<keyword evidence="2" id="KW-0677">Repeat</keyword>
<dbReference type="SUPFAM" id="SSF57535">
    <property type="entry name" value="Complement control module/SCR domain"/>
    <property type="match status" value="3"/>
</dbReference>
<dbReference type="InterPro" id="IPR035976">
    <property type="entry name" value="Sushi/SCR/CCP_sf"/>
</dbReference>
<feature type="non-terminal residue" evidence="6">
    <location>
        <position position="1"/>
    </location>
</feature>
<feature type="non-terminal residue" evidence="6">
    <location>
        <position position="235"/>
    </location>
</feature>
<keyword evidence="4" id="KW-0768">Sushi</keyword>
<dbReference type="AlphaFoldDB" id="A0A8S3YFX5"/>
<sequence length="235" mass="25672">FVSCPSTPGDLSRCFSNVVQLSGQNSSLQPGISSYHGFIIRFESDSTVNQGRWAAVTSFDCGLLSVLPPLVLSSSDVQFRSTVGFTCLEGFRLEGPQFTICGWKGRWVPSELPVCTLITCPKEYPPAGGNAKAEEISFGYMREFFCRPDFQLVGRKFSHCNISGQWTDKVPVCEAQKCPGLHDVLNGRLNMTGPVKVGKSVLITCDEGYLLAGHDVLTCLTDLQFDFPLPVCLGK</sequence>
<evidence type="ECO:0000256" key="1">
    <source>
        <dbReference type="ARBA" id="ARBA00022729"/>
    </source>
</evidence>
<dbReference type="SMART" id="SM00032">
    <property type="entry name" value="CCP"/>
    <property type="match status" value="3"/>
</dbReference>
<evidence type="ECO:0000256" key="2">
    <source>
        <dbReference type="ARBA" id="ARBA00022737"/>
    </source>
</evidence>
<name>A0A8S3YFX5_9EUPU</name>
<dbReference type="InterPro" id="IPR051277">
    <property type="entry name" value="SEZ6_CSMD_C4BPB_Regulators"/>
</dbReference>
<reference evidence="6" key="1">
    <citation type="submission" date="2021-04" db="EMBL/GenBank/DDBJ databases">
        <authorList>
            <consortium name="Molecular Ecology Group"/>
        </authorList>
    </citation>
    <scope>NUCLEOTIDE SEQUENCE</scope>
</reference>
<dbReference type="Gene3D" id="2.10.70.10">
    <property type="entry name" value="Complement Module, domain 1"/>
    <property type="match status" value="3"/>
</dbReference>
<accession>A0A8S3YFX5</accession>
<dbReference type="PANTHER" id="PTHR45656:SF4">
    <property type="entry name" value="PROTEIN CBR-CLEC-78"/>
    <property type="match status" value="1"/>
</dbReference>
<dbReference type="InterPro" id="IPR000436">
    <property type="entry name" value="Sushi_SCR_CCP_dom"/>
</dbReference>